<dbReference type="SMART" id="SM00886">
    <property type="entry name" value="Dabb"/>
    <property type="match status" value="1"/>
</dbReference>
<organism evidence="3 4">
    <name type="scientific">Phaseolus coccineus</name>
    <name type="common">Scarlet runner bean</name>
    <name type="synonym">Phaseolus multiflorus</name>
    <dbReference type="NCBI Taxonomy" id="3886"/>
    <lineage>
        <taxon>Eukaryota</taxon>
        <taxon>Viridiplantae</taxon>
        <taxon>Streptophyta</taxon>
        <taxon>Embryophyta</taxon>
        <taxon>Tracheophyta</taxon>
        <taxon>Spermatophyta</taxon>
        <taxon>Magnoliopsida</taxon>
        <taxon>eudicotyledons</taxon>
        <taxon>Gunneridae</taxon>
        <taxon>Pentapetalae</taxon>
        <taxon>rosids</taxon>
        <taxon>fabids</taxon>
        <taxon>Fabales</taxon>
        <taxon>Fabaceae</taxon>
        <taxon>Papilionoideae</taxon>
        <taxon>50 kb inversion clade</taxon>
        <taxon>NPAAA clade</taxon>
        <taxon>indigoferoid/millettioid clade</taxon>
        <taxon>Phaseoleae</taxon>
        <taxon>Phaseolus</taxon>
    </lineage>
</organism>
<dbReference type="Gene3D" id="3.30.70.100">
    <property type="match status" value="1"/>
</dbReference>
<evidence type="ECO:0000313" key="3">
    <source>
        <dbReference type="EMBL" id="KAK7352865.1"/>
    </source>
</evidence>
<evidence type="ECO:0000313" key="4">
    <source>
        <dbReference type="Proteomes" id="UP001374584"/>
    </source>
</evidence>
<protein>
    <recommendedName>
        <fullName evidence="2">Stress-response A/B barrel domain-containing protein</fullName>
    </recommendedName>
</protein>
<feature type="domain" description="Stress-response A/B barrel" evidence="2">
    <location>
        <begin position="7"/>
        <end position="104"/>
    </location>
</feature>
<evidence type="ECO:0000256" key="1">
    <source>
        <dbReference type="ARBA" id="ARBA00011738"/>
    </source>
</evidence>
<proteinExistence type="predicted"/>
<accession>A0AAN9QWC7</accession>
<name>A0AAN9QWC7_PHACN</name>
<dbReference type="InterPro" id="IPR011008">
    <property type="entry name" value="Dimeric_a/b-barrel"/>
</dbReference>
<dbReference type="EMBL" id="JAYMYR010000007">
    <property type="protein sequence ID" value="KAK7352865.1"/>
    <property type="molecule type" value="Genomic_DNA"/>
</dbReference>
<dbReference type="InterPro" id="IPR013097">
    <property type="entry name" value="Dabb"/>
</dbReference>
<gene>
    <name evidence="3" type="ORF">VNO80_18295</name>
</gene>
<dbReference type="InterPro" id="IPR044662">
    <property type="entry name" value="HS1/DABB1-like"/>
</dbReference>
<reference evidence="3 4" key="1">
    <citation type="submission" date="2024-01" db="EMBL/GenBank/DDBJ databases">
        <title>The genomes of 5 underutilized Papilionoideae crops provide insights into root nodulation and disease resistanc.</title>
        <authorList>
            <person name="Jiang F."/>
        </authorList>
    </citation>
    <scope>NUCLEOTIDE SEQUENCE [LARGE SCALE GENOMIC DNA]</scope>
    <source>
        <strain evidence="3">JINMINGXINNONG_FW02</strain>
        <tissue evidence="3">Leaves</tissue>
    </source>
</reference>
<dbReference type="PROSITE" id="PS51502">
    <property type="entry name" value="S_R_A_B_BARREL"/>
    <property type="match status" value="1"/>
</dbReference>
<dbReference type="Pfam" id="PF07876">
    <property type="entry name" value="Dabb"/>
    <property type="match status" value="1"/>
</dbReference>
<dbReference type="Proteomes" id="UP001374584">
    <property type="component" value="Unassembled WGS sequence"/>
</dbReference>
<dbReference type="GO" id="GO:0009865">
    <property type="term" value="P:pollen tube adhesion"/>
    <property type="evidence" value="ECO:0007669"/>
    <property type="project" value="TreeGrafter"/>
</dbReference>
<dbReference type="AlphaFoldDB" id="A0AAN9QWC7"/>
<dbReference type="PANTHER" id="PTHR33178">
    <property type="match status" value="1"/>
</dbReference>
<dbReference type="SUPFAM" id="SSF54909">
    <property type="entry name" value="Dimeric alpha+beta barrel"/>
    <property type="match status" value="1"/>
</dbReference>
<comment type="caution">
    <text evidence="3">The sequence shown here is derived from an EMBL/GenBank/DDBJ whole genome shotgun (WGS) entry which is preliminary data.</text>
</comment>
<sequence>MAEAKREVSLVLAKLKEEATPEKIEEAITEYAKLVNVIPAMNSFHWGKDDSAKVNLHLHEGYTHIFESSFDNIEGVKEYEDHPDHAVFEKLLLSCTEKLLVITYQPTIVNLQK</sequence>
<comment type="subunit">
    <text evidence="1">Homodimer.</text>
</comment>
<keyword evidence="4" id="KW-1185">Reference proteome</keyword>
<dbReference type="PANTHER" id="PTHR33178:SF10">
    <property type="entry name" value="STRESS-RESPONSE A_B BARREL DOMAIN-CONTAINING PROTEIN"/>
    <property type="match status" value="1"/>
</dbReference>
<evidence type="ECO:0000259" key="2">
    <source>
        <dbReference type="PROSITE" id="PS51502"/>
    </source>
</evidence>